<dbReference type="PANTHER" id="PTHR46108:SF4">
    <property type="entry name" value="BLUE CHEESE"/>
    <property type="match status" value="1"/>
</dbReference>
<sequence>LRPEKNQQIMCQSNMAHSILKIGVNVFKSEKHLMLAPFYYILERLSSHAITPSDLRSFLRLDMPLCCRNLDETKDEEPMTENEGSPIPIARQVLFLSF</sequence>
<dbReference type="WBParaSite" id="BTMF_0000256301-mRNA-1">
    <property type="protein sequence ID" value="BTMF_0000256301-mRNA-1"/>
    <property type="gene ID" value="BTMF_0000256301"/>
</dbReference>
<reference evidence="2" key="1">
    <citation type="submission" date="2017-02" db="UniProtKB">
        <authorList>
            <consortium name="WormBaseParasite"/>
        </authorList>
    </citation>
    <scope>IDENTIFICATION</scope>
</reference>
<protein>
    <submittedName>
        <fullName evidence="2">HECT domain-containing protein</fullName>
    </submittedName>
</protein>
<dbReference type="InterPro" id="IPR051944">
    <property type="entry name" value="BEACH_domain_protein"/>
</dbReference>
<dbReference type="STRING" id="42155.A0A0R3Q8A5"/>
<dbReference type="AlphaFoldDB" id="A0A0R3Q8A5"/>
<accession>A0A0R3Q8A5</accession>
<dbReference type="PANTHER" id="PTHR46108">
    <property type="entry name" value="BLUE CHEESE"/>
    <property type="match status" value="1"/>
</dbReference>
<organism evidence="2">
    <name type="scientific">Brugia timori</name>
    <dbReference type="NCBI Taxonomy" id="42155"/>
    <lineage>
        <taxon>Eukaryota</taxon>
        <taxon>Metazoa</taxon>
        <taxon>Ecdysozoa</taxon>
        <taxon>Nematoda</taxon>
        <taxon>Chromadorea</taxon>
        <taxon>Rhabditida</taxon>
        <taxon>Spirurina</taxon>
        <taxon>Spiruromorpha</taxon>
        <taxon>Filarioidea</taxon>
        <taxon>Onchocercidae</taxon>
        <taxon>Brugia</taxon>
    </lineage>
</organism>
<keyword evidence="1" id="KW-0853">WD repeat</keyword>
<proteinExistence type="predicted"/>
<name>A0A0R3Q8A5_9BILA</name>
<evidence type="ECO:0000256" key="1">
    <source>
        <dbReference type="ARBA" id="ARBA00022574"/>
    </source>
</evidence>
<evidence type="ECO:0000313" key="2">
    <source>
        <dbReference type="WBParaSite" id="BTMF_0000256301-mRNA-1"/>
    </source>
</evidence>